<sequence length="145" mass="16367">MNRPTIRLIKLKSLNVDIVNRLINDVINQGNYHIIKDIVDNDYVYQAGEISFVGRDALEDLLRTYKATFPDLHISVIEQISTEDRVVTRGRLTGTQMGSYLDIPASGKQVNVDVAIFSSIRNGKIAKEFEIIDELTMCRQLGVNV</sequence>
<protein>
    <recommendedName>
        <fullName evidence="3">Ester cyclase</fullName>
    </recommendedName>
</protein>
<evidence type="ECO:0000313" key="2">
    <source>
        <dbReference type="Proteomes" id="UP000275281"/>
    </source>
</evidence>
<dbReference type="AlphaFoldDB" id="A0A3N5Y5X6"/>
<dbReference type="PANTHER" id="PTHR38436">
    <property type="entry name" value="POLYKETIDE CYCLASE SNOAL-LIKE DOMAIN"/>
    <property type="match status" value="1"/>
</dbReference>
<proteinExistence type="predicted"/>
<dbReference type="Gene3D" id="3.10.450.50">
    <property type="match status" value="1"/>
</dbReference>
<dbReference type="EMBL" id="RPOK01000001">
    <property type="protein sequence ID" value="RPJ68663.1"/>
    <property type="molecule type" value="Genomic_DNA"/>
</dbReference>
<dbReference type="OrthoDB" id="9182871at2"/>
<dbReference type="SUPFAM" id="SSF54427">
    <property type="entry name" value="NTF2-like"/>
    <property type="match status" value="1"/>
</dbReference>
<evidence type="ECO:0000313" key="1">
    <source>
        <dbReference type="EMBL" id="RPJ68663.1"/>
    </source>
</evidence>
<evidence type="ECO:0008006" key="3">
    <source>
        <dbReference type="Google" id="ProtNLM"/>
    </source>
</evidence>
<dbReference type="Proteomes" id="UP000275281">
    <property type="component" value="Unassembled WGS sequence"/>
</dbReference>
<dbReference type="GO" id="GO:0030638">
    <property type="term" value="P:polyketide metabolic process"/>
    <property type="evidence" value="ECO:0007669"/>
    <property type="project" value="InterPro"/>
</dbReference>
<reference evidence="1 2" key="1">
    <citation type="submission" date="2018-11" db="EMBL/GenBank/DDBJ databases">
        <authorList>
            <person name="Ye M.-Q."/>
            <person name="Du Z.-J."/>
        </authorList>
    </citation>
    <scope>NUCLEOTIDE SEQUENCE [LARGE SCALE GENOMIC DNA]</scope>
    <source>
        <strain evidence="1 2">U0105</strain>
    </source>
</reference>
<organism evidence="1 2">
    <name type="scientific">Alteromonas sediminis</name>
    <dbReference type="NCBI Taxonomy" id="2259342"/>
    <lineage>
        <taxon>Bacteria</taxon>
        <taxon>Pseudomonadati</taxon>
        <taxon>Pseudomonadota</taxon>
        <taxon>Gammaproteobacteria</taxon>
        <taxon>Alteromonadales</taxon>
        <taxon>Alteromonadaceae</taxon>
        <taxon>Alteromonas/Salinimonas group</taxon>
        <taxon>Alteromonas</taxon>
    </lineage>
</organism>
<dbReference type="Pfam" id="PF07366">
    <property type="entry name" value="SnoaL"/>
    <property type="match status" value="1"/>
</dbReference>
<keyword evidence="2" id="KW-1185">Reference proteome</keyword>
<dbReference type="PANTHER" id="PTHR38436:SF1">
    <property type="entry name" value="ESTER CYCLASE"/>
    <property type="match status" value="1"/>
</dbReference>
<dbReference type="InterPro" id="IPR032710">
    <property type="entry name" value="NTF2-like_dom_sf"/>
</dbReference>
<comment type="caution">
    <text evidence="1">The sequence shown here is derived from an EMBL/GenBank/DDBJ whole genome shotgun (WGS) entry which is preliminary data.</text>
</comment>
<gene>
    <name evidence="1" type="ORF">DRW07_04505</name>
</gene>
<name>A0A3N5Y5X6_9ALTE</name>
<dbReference type="InterPro" id="IPR009959">
    <property type="entry name" value="Cyclase_SnoaL-like"/>
</dbReference>
<accession>A0A3N5Y5X6</accession>